<feature type="compositionally biased region" description="Polar residues" evidence="1">
    <location>
        <begin position="531"/>
        <end position="547"/>
    </location>
</feature>
<proteinExistence type="predicted"/>
<keyword evidence="2" id="KW-0472">Membrane</keyword>
<feature type="compositionally biased region" description="Basic and acidic residues" evidence="1">
    <location>
        <begin position="458"/>
        <end position="479"/>
    </location>
</feature>
<feature type="region of interest" description="Disordered" evidence="1">
    <location>
        <begin position="305"/>
        <end position="362"/>
    </location>
</feature>
<sequence length="1014" mass="113485">MNCQIIPFQNEGTQKYIRGKDLADLEILRLAIRQRLWTASQEPHVPTAPASTYLSTTCCKNCSARAFASHRFSAVAISISLLIGFQPLLVASLRAWEKWATRRHLHLANVNACLTTVAIVTAAVAARPCALPITAICCIWETLSDSPMSPNSRAIVESWLEQLTAPAPSPTTRLTSPPSPESQNQLVHHGKRPRSQHSYGSPRRHHPRRADQLWRPHHIPPTQAASSRRLPLPADSPQKAKAYERDSGDSSLISSLAFCREPQEWNSTRTTSQYGEISCFERLDETKGDTINASSPVSHVALEVSTFEKRPRRKTRPDKYDTRKVKSQETRGKSQKTKATGRSERNKRAPKPRKGKHVTPGKNVMRDFTSEAVTSDRITVHPNLKPGLFDNKRMPKERPIADLSFSEMPFPKQPEHGISHQKGLSNSRVKERRRESREFERISSFFLPVGVESKRRKPTSDELKDIETSRDEGPSRREYFTSPIPPTIPTQSDCQNCVLPINGSGSIPDVTSNSLDCHTTSSKTTYFTWSTSQQSPQSKNRVVNTSPEPKRKVTRSVTPENIREALAATGVYKKTKTRLRDDIDPRKHTSIAVYEPSPTHNVVGVYGDASEADQLALNGESTTETSFTNGKVAEKAKLARLKQRWEAILPPGWKSRGSSEDEQPPLNEHRPEMLSETPAEDCHPNRQESLHFDRGKTNGELPSAHRNCHNGDSNLNTGGYFIGNGHIPVYLEKKCISNDVDTLDEDQATTTSRDAMPPPPVPRHRSNVMRTANPVSECGIGSSMSTKTSQALKTQGQHPESNQSTYMGPYVVAGDHCELNGQSEKLIQSVDSVSWLPNATASSITTCNRGHTLSRLSMRSPIYDDQDKKMDSQRIARPTSPTEIGMNETMADFIARIEHEVDEQTAVYEQRPELPTEDPASSIYQAVSTYDIRNQHLVVPDELLRAYDHIPTGVIDELGFQHVFETSSNFNDHNLAACTEDNSARFRTGDRSIDNADEFLEMSEFWRPNRFSQF</sequence>
<protein>
    <submittedName>
        <fullName evidence="3">Uncharacterized protein</fullName>
    </submittedName>
</protein>
<feature type="compositionally biased region" description="Basic and acidic residues" evidence="1">
    <location>
        <begin position="317"/>
        <end position="332"/>
    </location>
</feature>
<evidence type="ECO:0000313" key="4">
    <source>
        <dbReference type="Proteomes" id="UP001148614"/>
    </source>
</evidence>
<feature type="compositionally biased region" description="Basic and acidic residues" evidence="1">
    <location>
        <begin position="680"/>
        <end position="697"/>
    </location>
</feature>
<reference evidence="3" key="1">
    <citation type="submission" date="2022-07" db="EMBL/GenBank/DDBJ databases">
        <title>Genome Sequence of Xylaria arbuscula.</title>
        <authorList>
            <person name="Buettner E."/>
        </authorList>
    </citation>
    <scope>NUCLEOTIDE SEQUENCE</scope>
    <source>
        <strain evidence="3">VT107</strain>
    </source>
</reference>
<evidence type="ECO:0000313" key="3">
    <source>
        <dbReference type="EMBL" id="KAJ3565000.1"/>
    </source>
</evidence>
<feature type="compositionally biased region" description="Low complexity" evidence="1">
    <location>
        <begin position="166"/>
        <end position="176"/>
    </location>
</feature>
<accession>A0A9W8TK71</accession>
<feature type="compositionally biased region" description="Basic residues" evidence="1">
    <location>
        <begin position="348"/>
        <end position="359"/>
    </location>
</feature>
<name>A0A9W8TK71_9PEZI</name>
<feature type="region of interest" description="Disordered" evidence="1">
    <location>
        <begin position="531"/>
        <end position="555"/>
    </location>
</feature>
<dbReference type="Proteomes" id="UP001148614">
    <property type="component" value="Unassembled WGS sequence"/>
</dbReference>
<keyword evidence="2" id="KW-0812">Transmembrane</keyword>
<comment type="caution">
    <text evidence="3">The sequence shown here is derived from an EMBL/GenBank/DDBJ whole genome shotgun (WGS) entry which is preliminary data.</text>
</comment>
<dbReference type="EMBL" id="JANPWZ010001543">
    <property type="protein sequence ID" value="KAJ3565000.1"/>
    <property type="molecule type" value="Genomic_DNA"/>
</dbReference>
<evidence type="ECO:0000256" key="1">
    <source>
        <dbReference type="SAM" id="MobiDB-lite"/>
    </source>
</evidence>
<feature type="transmembrane region" description="Helical" evidence="2">
    <location>
        <begin position="105"/>
        <end position="126"/>
    </location>
</feature>
<dbReference type="VEuPathDB" id="FungiDB:F4678DRAFT_470485"/>
<feature type="transmembrane region" description="Helical" evidence="2">
    <location>
        <begin position="72"/>
        <end position="93"/>
    </location>
</feature>
<keyword evidence="2" id="KW-1133">Transmembrane helix</keyword>
<keyword evidence="4" id="KW-1185">Reference proteome</keyword>
<feature type="region of interest" description="Disordered" evidence="1">
    <location>
        <begin position="452"/>
        <end position="487"/>
    </location>
</feature>
<feature type="region of interest" description="Disordered" evidence="1">
    <location>
        <begin position="650"/>
        <end position="710"/>
    </location>
</feature>
<dbReference type="AlphaFoldDB" id="A0A9W8TK71"/>
<evidence type="ECO:0000256" key="2">
    <source>
        <dbReference type="SAM" id="Phobius"/>
    </source>
</evidence>
<feature type="region of interest" description="Disordered" evidence="1">
    <location>
        <begin position="746"/>
        <end position="767"/>
    </location>
</feature>
<gene>
    <name evidence="3" type="ORF">NPX13_g7653</name>
</gene>
<feature type="region of interest" description="Disordered" evidence="1">
    <location>
        <begin position="166"/>
        <end position="249"/>
    </location>
</feature>
<organism evidence="3 4">
    <name type="scientific">Xylaria arbuscula</name>
    <dbReference type="NCBI Taxonomy" id="114810"/>
    <lineage>
        <taxon>Eukaryota</taxon>
        <taxon>Fungi</taxon>
        <taxon>Dikarya</taxon>
        <taxon>Ascomycota</taxon>
        <taxon>Pezizomycotina</taxon>
        <taxon>Sordariomycetes</taxon>
        <taxon>Xylariomycetidae</taxon>
        <taxon>Xylariales</taxon>
        <taxon>Xylariaceae</taxon>
        <taxon>Xylaria</taxon>
    </lineage>
</organism>